<name>A0A6N7W7L6_9ACTO</name>
<sequence length="167" mass="18738">MTFLDVPAPPDWDLVGKGESVPARSAKYASLIEVLLDYDSLLVGYWYPEVHQGAHGSLRVSLRDEETSYARALQERKTEPYVDFTDVLEYECWEQEIPAGRVIGTSALLKDCEENLFSLSVTADVFFGGSPQAFTFEFITSSLQHAEAFRTSVSDIVWQTRSAELSQ</sequence>
<dbReference type="Proteomes" id="UP000470875">
    <property type="component" value="Unassembled WGS sequence"/>
</dbReference>
<proteinExistence type="predicted"/>
<dbReference type="AlphaFoldDB" id="A0A6N7W7L6"/>
<comment type="caution">
    <text evidence="1">The sequence shown here is derived from an EMBL/GenBank/DDBJ whole genome shotgun (WGS) entry which is preliminary data.</text>
</comment>
<gene>
    <name evidence="1" type="ORF">FYJ24_05025</name>
</gene>
<organism evidence="1 2">
    <name type="scientific">Scrofimicrobium canadense</name>
    <dbReference type="NCBI Taxonomy" id="2652290"/>
    <lineage>
        <taxon>Bacteria</taxon>
        <taxon>Bacillati</taxon>
        <taxon>Actinomycetota</taxon>
        <taxon>Actinomycetes</taxon>
        <taxon>Actinomycetales</taxon>
        <taxon>Actinomycetaceae</taxon>
        <taxon>Scrofimicrobium</taxon>
    </lineage>
</organism>
<evidence type="ECO:0000313" key="1">
    <source>
        <dbReference type="EMBL" id="MSS84138.1"/>
    </source>
</evidence>
<evidence type="ECO:0000313" key="2">
    <source>
        <dbReference type="Proteomes" id="UP000470875"/>
    </source>
</evidence>
<protein>
    <submittedName>
        <fullName evidence="1">Uncharacterized protein</fullName>
    </submittedName>
</protein>
<reference evidence="1 2" key="1">
    <citation type="submission" date="2019-08" db="EMBL/GenBank/DDBJ databases">
        <title>In-depth cultivation of the pig gut microbiome towards novel bacterial diversity and tailored functional studies.</title>
        <authorList>
            <person name="Wylensek D."/>
            <person name="Hitch T.C.A."/>
            <person name="Clavel T."/>
        </authorList>
    </citation>
    <scope>NUCLEOTIDE SEQUENCE [LARGE SCALE GENOMIC DNA]</scope>
    <source>
        <strain evidence="1 2">WB03_NA08</strain>
    </source>
</reference>
<keyword evidence="2" id="KW-1185">Reference proteome</keyword>
<dbReference type="EMBL" id="VULO01000005">
    <property type="protein sequence ID" value="MSS84138.1"/>
    <property type="molecule type" value="Genomic_DNA"/>
</dbReference>
<dbReference type="RefSeq" id="WP_154544221.1">
    <property type="nucleotide sequence ID" value="NZ_VULO01000005.1"/>
</dbReference>
<accession>A0A6N7W7L6</accession>